<dbReference type="InterPro" id="IPR014729">
    <property type="entry name" value="Rossmann-like_a/b/a_fold"/>
</dbReference>
<keyword evidence="7" id="KW-0648">Protein biosynthesis</keyword>
<dbReference type="EC" id="6.1.1.5" evidence="3"/>
<reference evidence="13 15" key="1">
    <citation type="submission" date="2008-03" db="EMBL/GenBank/DDBJ databases">
        <title>Annotation of Ixodes scapularis.</title>
        <authorList>
            <consortium name="Ixodes scapularis Genome Project Consortium"/>
            <person name="Caler E."/>
            <person name="Hannick L.I."/>
            <person name="Bidwell S."/>
            <person name="Joardar V."/>
            <person name="Thiagarajan M."/>
            <person name="Amedeo P."/>
            <person name="Galinsky K.J."/>
            <person name="Schobel S."/>
            <person name="Inman J."/>
            <person name="Hostetler J."/>
            <person name="Miller J."/>
            <person name="Hammond M."/>
            <person name="Megy K."/>
            <person name="Lawson D."/>
            <person name="Kodira C."/>
            <person name="Sutton G."/>
            <person name="Meyer J."/>
            <person name="Hill C.A."/>
            <person name="Birren B."/>
            <person name="Nene V."/>
            <person name="Collins F."/>
            <person name="Alarcon-Chaidez F."/>
            <person name="Wikel S."/>
            <person name="Strausberg R."/>
        </authorList>
    </citation>
    <scope>NUCLEOTIDE SEQUENCE [LARGE SCALE GENOMIC DNA]</scope>
    <source>
        <strain evidence="15">Wikel</strain>
        <strain evidence="13">Wikel colony</strain>
    </source>
</reference>
<dbReference type="InterPro" id="IPR009080">
    <property type="entry name" value="tRNAsynth_Ia_anticodon-bd"/>
</dbReference>
<dbReference type="EMBL" id="ABJB010212114">
    <property type="status" value="NOT_ANNOTATED_CDS"/>
    <property type="molecule type" value="Genomic_DNA"/>
</dbReference>
<dbReference type="EMBL" id="ABJB011098802">
    <property type="status" value="NOT_ANNOTATED_CDS"/>
    <property type="molecule type" value="Genomic_DNA"/>
</dbReference>
<dbReference type="VEuPathDB" id="VectorBase:ISCW000720"/>
<dbReference type="EMBL" id="DS617951">
    <property type="protein sequence ID" value="EEC00534.1"/>
    <property type="molecule type" value="Genomic_DNA"/>
</dbReference>
<dbReference type="PANTHER" id="PTHR42765">
    <property type="entry name" value="SOLEUCYL-TRNA SYNTHETASE"/>
    <property type="match status" value="1"/>
</dbReference>
<evidence type="ECO:0000259" key="12">
    <source>
        <dbReference type="Pfam" id="PF08264"/>
    </source>
</evidence>
<dbReference type="EMBL" id="ABJB011021424">
    <property type="status" value="NOT_ANNOTATED_CDS"/>
    <property type="molecule type" value="Genomic_DNA"/>
</dbReference>
<dbReference type="EMBL" id="ABJB010856338">
    <property type="status" value="NOT_ANNOTATED_CDS"/>
    <property type="molecule type" value="Genomic_DNA"/>
</dbReference>
<dbReference type="SUPFAM" id="SSF50677">
    <property type="entry name" value="ValRS/IleRS/LeuRS editing domain"/>
    <property type="match status" value="1"/>
</dbReference>
<dbReference type="GO" id="GO:0005739">
    <property type="term" value="C:mitochondrion"/>
    <property type="evidence" value="ECO:0007669"/>
    <property type="project" value="UniProtKB-SubCell"/>
</dbReference>
<evidence type="ECO:0000313" key="14">
    <source>
        <dbReference type="EnsemblMetazoa" id="ISCW000720-PA"/>
    </source>
</evidence>
<dbReference type="Gene3D" id="3.90.740.10">
    <property type="entry name" value="Valyl/Leucyl/Isoleucyl-tRNA synthetase, editing domain"/>
    <property type="match status" value="2"/>
</dbReference>
<dbReference type="AlphaFoldDB" id="B7P1R2"/>
<gene>
    <name evidence="13" type="ORF">IscW_ISCW000720</name>
</gene>
<dbReference type="GO" id="GO:0004822">
    <property type="term" value="F:isoleucine-tRNA ligase activity"/>
    <property type="evidence" value="ECO:0007669"/>
    <property type="project" value="UniProtKB-EC"/>
</dbReference>
<comment type="subcellular location">
    <subcellularLocation>
        <location evidence="1">Mitochondrion</location>
    </subcellularLocation>
</comment>
<feature type="domain" description="Aminoacyl-tRNA synthetase class Ia" evidence="11">
    <location>
        <begin position="404"/>
        <end position="467"/>
    </location>
</feature>
<dbReference type="EnsemblMetazoa" id="ISCW000720-RA">
    <property type="protein sequence ID" value="ISCW000720-PA"/>
    <property type="gene ID" value="ISCW000720"/>
</dbReference>
<dbReference type="Proteomes" id="UP000001555">
    <property type="component" value="Unassembled WGS sequence"/>
</dbReference>
<dbReference type="VEuPathDB" id="VectorBase:ISCI000720"/>
<dbReference type="SUPFAM" id="SSF47323">
    <property type="entry name" value="Anticodon-binding domain of a subclass of class I aminoacyl-tRNA synthetases"/>
    <property type="match status" value="1"/>
</dbReference>
<feature type="domain" description="Methionyl/Valyl/Leucyl/Isoleucyl-tRNA synthetase anticodon-binding" evidence="12">
    <location>
        <begin position="468"/>
        <end position="542"/>
    </location>
</feature>
<evidence type="ECO:0000313" key="13">
    <source>
        <dbReference type="EMBL" id="EEC00534.1"/>
    </source>
</evidence>
<evidence type="ECO:0000256" key="1">
    <source>
        <dbReference type="ARBA" id="ARBA00004173"/>
    </source>
</evidence>
<evidence type="ECO:0000256" key="2">
    <source>
        <dbReference type="ARBA" id="ARBA00005594"/>
    </source>
</evidence>
<dbReference type="EMBL" id="ABJB010276749">
    <property type="status" value="NOT_ANNOTATED_CDS"/>
    <property type="molecule type" value="Genomic_DNA"/>
</dbReference>
<keyword evidence="8 13" id="KW-0030">Aminoacyl-tRNA synthetase</keyword>
<dbReference type="EMBL" id="ABJB010313466">
    <property type="status" value="NOT_ANNOTATED_CDS"/>
    <property type="molecule type" value="Genomic_DNA"/>
</dbReference>
<dbReference type="EMBL" id="ABJB010146490">
    <property type="status" value="NOT_ANNOTATED_CDS"/>
    <property type="molecule type" value="Genomic_DNA"/>
</dbReference>
<keyword evidence="6" id="KW-0067">ATP-binding</keyword>
<dbReference type="SUPFAM" id="SSF52374">
    <property type="entry name" value="Nucleotidylyl transferase"/>
    <property type="match status" value="1"/>
</dbReference>
<comment type="catalytic activity">
    <reaction evidence="10">
        <text>tRNA(Ile) + L-isoleucine + ATP = L-isoleucyl-tRNA(Ile) + AMP + diphosphate</text>
        <dbReference type="Rhea" id="RHEA:11060"/>
        <dbReference type="Rhea" id="RHEA-COMP:9666"/>
        <dbReference type="Rhea" id="RHEA-COMP:9695"/>
        <dbReference type="ChEBI" id="CHEBI:30616"/>
        <dbReference type="ChEBI" id="CHEBI:33019"/>
        <dbReference type="ChEBI" id="CHEBI:58045"/>
        <dbReference type="ChEBI" id="CHEBI:78442"/>
        <dbReference type="ChEBI" id="CHEBI:78528"/>
        <dbReference type="ChEBI" id="CHEBI:456215"/>
        <dbReference type="EC" id="6.1.1.5"/>
    </reaction>
</comment>
<reference evidence="14" key="2">
    <citation type="submission" date="2020-05" db="UniProtKB">
        <authorList>
            <consortium name="EnsemblMetazoa"/>
        </authorList>
    </citation>
    <scope>IDENTIFICATION</scope>
    <source>
        <strain evidence="14">wikel</strain>
    </source>
</reference>
<dbReference type="Pfam" id="PF00133">
    <property type="entry name" value="tRNA-synt_1"/>
    <property type="match status" value="2"/>
</dbReference>
<dbReference type="HOGENOM" id="CLU_001493_7_2_1"/>
<dbReference type="PaxDb" id="6945-B7P1R2"/>
<evidence type="ECO:0000259" key="11">
    <source>
        <dbReference type="Pfam" id="PF00133"/>
    </source>
</evidence>
<keyword evidence="15" id="KW-1185">Reference proteome</keyword>
<dbReference type="PANTHER" id="PTHR42765:SF1">
    <property type="entry name" value="ISOLEUCINE--TRNA LIGASE, MITOCHONDRIAL"/>
    <property type="match status" value="1"/>
</dbReference>
<dbReference type="STRING" id="6945.B7P1R2"/>
<dbReference type="OrthoDB" id="10264412at2759"/>
<feature type="domain" description="Aminoacyl-tRNA synthetase class Ia" evidence="11">
    <location>
        <begin position="21"/>
        <end position="323"/>
    </location>
</feature>
<dbReference type="InterPro" id="IPR002301">
    <property type="entry name" value="Ile-tRNA-ligase"/>
</dbReference>
<sequence>MAAPMESNASACFSEHYRWQREHNRGPEFVLHDGPPYANGDTHLGHAVNKILKDITIRCRSLRGDRVHFVPGWDCHGLPIEVKALSSADASASPIEIRSKARKFAAATIEKQMQSFQHWGAMADWTQPYRTYDAEYVAEQLRAFYELYEKGYVFRDYKPVYWSPSNKTALAEAELEYNPNHQSHSVFVAFPLVKVPEMIRAVISERSEVSVLIWTTTPWTLPANQAVCFSTKHKSVFSCVFLVPSECLVDEAGCFTAGAGDGLKGRSVLTEGSEAVLATLGNRVLHRGVYTHSYPYDWRSKKPVIVRSSRQWFINLDENLRRRCLVRGHLAQNAEVLLTFEGADVLSGATYSNPFRAGREFPLVPGDHVTMDKGTGLVHSAPNHGFEDFQNALKHGIAPELKLDSGTELRRGNDIMDIWLDSGLSWRAVLPEPQQSQLYLEGQDQVRGWFQSALITSVALRGQAPYKLYCDAETSVARRSCQTALSHVLDSLVLSVAPILPHLSEEVYYHHASPARFETGVFRRSWHPPPSEWNRAEFEALEGPLFQLRNVVNKAASKGGPKSYDLNIISQRGCRFVDLLRHAPIRRAKIVFAGEGVYAALTPTKNWACDRCRRNISETEGQLCARCDRVYQQLQLKFDKGAAFVGEFKGQPISSST</sequence>
<name>B7P1R2_IXOSC</name>
<evidence type="ECO:0007829" key="16">
    <source>
        <dbReference type="PeptideAtlas" id="B7P1R2"/>
    </source>
</evidence>
<evidence type="ECO:0000256" key="7">
    <source>
        <dbReference type="ARBA" id="ARBA00022917"/>
    </source>
</evidence>
<proteinExistence type="evidence at protein level"/>
<dbReference type="GO" id="GO:0002161">
    <property type="term" value="F:aminoacyl-tRNA deacylase activity"/>
    <property type="evidence" value="ECO:0007669"/>
    <property type="project" value="InterPro"/>
</dbReference>
<evidence type="ECO:0000256" key="3">
    <source>
        <dbReference type="ARBA" id="ARBA00013165"/>
    </source>
</evidence>
<dbReference type="FunCoup" id="B7P1R2">
    <property type="interactions" value="1250"/>
</dbReference>
<dbReference type="Pfam" id="PF08264">
    <property type="entry name" value="Anticodon_1"/>
    <property type="match status" value="1"/>
</dbReference>
<dbReference type="Gene3D" id="3.40.50.620">
    <property type="entry name" value="HUPs"/>
    <property type="match status" value="1"/>
</dbReference>
<evidence type="ECO:0000256" key="6">
    <source>
        <dbReference type="ARBA" id="ARBA00022840"/>
    </source>
</evidence>
<dbReference type="InterPro" id="IPR013155">
    <property type="entry name" value="M/V/L/I-tRNA-synth_anticd-bd"/>
</dbReference>
<dbReference type="InParanoid" id="B7P1R2"/>
<evidence type="ECO:0000256" key="10">
    <source>
        <dbReference type="ARBA" id="ARBA00048359"/>
    </source>
</evidence>
<evidence type="ECO:0000256" key="9">
    <source>
        <dbReference type="ARBA" id="ARBA00032665"/>
    </source>
</evidence>
<keyword evidence="16" id="KW-1267">Proteomics identification</keyword>
<protein>
    <recommendedName>
        <fullName evidence="3">isoleucine--tRNA ligase</fullName>
        <ecNumber evidence="3">6.1.1.5</ecNumber>
    </recommendedName>
    <alternativeName>
        <fullName evidence="9">Isoleucyl-tRNA synthetase</fullName>
    </alternativeName>
</protein>
<dbReference type="EMBL" id="ABJB010931914">
    <property type="status" value="NOT_ANNOTATED_CDS"/>
    <property type="molecule type" value="Genomic_DNA"/>
</dbReference>
<dbReference type="GO" id="GO:0006428">
    <property type="term" value="P:isoleucyl-tRNA aminoacylation"/>
    <property type="evidence" value="ECO:0007669"/>
    <property type="project" value="InterPro"/>
</dbReference>
<evidence type="ECO:0000256" key="4">
    <source>
        <dbReference type="ARBA" id="ARBA00022598"/>
    </source>
</evidence>
<dbReference type="InterPro" id="IPR050081">
    <property type="entry name" value="Ile-tRNA_ligase"/>
</dbReference>
<evidence type="ECO:0000256" key="5">
    <source>
        <dbReference type="ARBA" id="ARBA00022741"/>
    </source>
</evidence>
<dbReference type="FunFam" id="3.40.50.620:FF:000111">
    <property type="entry name" value="Mitochondrial isoleucyl-tRNA synthetase"/>
    <property type="match status" value="1"/>
</dbReference>
<dbReference type="VEuPathDB" id="VectorBase:ISCP_007928"/>
<dbReference type="InterPro" id="IPR009008">
    <property type="entry name" value="Val/Leu/Ile-tRNA-synth_edit"/>
</dbReference>
<dbReference type="GO" id="GO:0005524">
    <property type="term" value="F:ATP binding"/>
    <property type="evidence" value="ECO:0007669"/>
    <property type="project" value="UniProtKB-KW"/>
</dbReference>
<organism>
    <name type="scientific">Ixodes scapularis</name>
    <name type="common">Black-legged tick</name>
    <name type="synonym">Deer tick</name>
    <dbReference type="NCBI Taxonomy" id="6945"/>
    <lineage>
        <taxon>Eukaryota</taxon>
        <taxon>Metazoa</taxon>
        <taxon>Ecdysozoa</taxon>
        <taxon>Arthropoda</taxon>
        <taxon>Chelicerata</taxon>
        <taxon>Arachnida</taxon>
        <taxon>Acari</taxon>
        <taxon>Parasitiformes</taxon>
        <taxon>Ixodida</taxon>
        <taxon>Ixodoidea</taxon>
        <taxon>Ixodidae</taxon>
        <taxon>Ixodinae</taxon>
        <taxon>Ixodes</taxon>
    </lineage>
</organism>
<dbReference type="EMBL" id="ABJB010081248">
    <property type="status" value="NOT_ANNOTATED_CDS"/>
    <property type="molecule type" value="Genomic_DNA"/>
</dbReference>
<accession>B7P1R2</accession>
<keyword evidence="5" id="KW-0547">Nucleotide-binding</keyword>
<dbReference type="PRINTS" id="PR00984">
    <property type="entry name" value="TRNASYNTHILE"/>
</dbReference>
<keyword evidence="4 13" id="KW-0436">Ligase</keyword>
<dbReference type="Gene3D" id="1.10.730.20">
    <property type="match status" value="1"/>
</dbReference>
<comment type="similarity">
    <text evidence="2">Belongs to the class-I aminoacyl-tRNA synthetase family.</text>
</comment>
<evidence type="ECO:0000256" key="8">
    <source>
        <dbReference type="ARBA" id="ARBA00023146"/>
    </source>
</evidence>
<dbReference type="EMBL" id="ABJB010517578">
    <property type="status" value="NOT_ANNOTATED_CDS"/>
    <property type="molecule type" value="Genomic_DNA"/>
</dbReference>
<dbReference type="InterPro" id="IPR002300">
    <property type="entry name" value="aa-tRNA-synth_Ia"/>
</dbReference>
<evidence type="ECO:0000313" key="15">
    <source>
        <dbReference type="Proteomes" id="UP000001555"/>
    </source>
</evidence>